<dbReference type="Proteomes" id="UP000046176">
    <property type="component" value="Unassembled WGS sequence"/>
</dbReference>
<organism evidence="1 2">
    <name type="scientific">Neorhizobium galegae bv. officinalis</name>
    <dbReference type="NCBI Taxonomy" id="323656"/>
    <lineage>
        <taxon>Bacteria</taxon>
        <taxon>Pseudomonadati</taxon>
        <taxon>Pseudomonadota</taxon>
        <taxon>Alphaproteobacteria</taxon>
        <taxon>Hyphomicrobiales</taxon>
        <taxon>Rhizobiaceae</taxon>
        <taxon>Rhizobium/Agrobacterium group</taxon>
        <taxon>Neorhizobium</taxon>
    </lineage>
</organism>
<dbReference type="EMBL" id="CCRH01000006">
    <property type="protein sequence ID" value="CDZ34545.1"/>
    <property type="molecule type" value="Genomic_DNA"/>
</dbReference>
<proteinExistence type="predicted"/>
<evidence type="ECO:0000313" key="1">
    <source>
        <dbReference type="EMBL" id="CDZ34545.1"/>
    </source>
</evidence>
<name>A0A0T7FHP1_NEOGA</name>
<dbReference type="RefSeq" id="WP_172716934.1">
    <property type="nucleotide sequence ID" value="NZ_CCRH01000006.1"/>
</dbReference>
<dbReference type="AlphaFoldDB" id="A0A0T7FHP1"/>
<gene>
    <name evidence="1" type="ORF">NGAL_HAMBI1145_23890</name>
</gene>
<evidence type="ECO:0000313" key="2">
    <source>
        <dbReference type="Proteomes" id="UP000046176"/>
    </source>
</evidence>
<reference evidence="1 2" key="1">
    <citation type="submission" date="2014-08" db="EMBL/GenBank/DDBJ databases">
        <authorList>
            <person name="Chen Y.-H."/>
        </authorList>
    </citation>
    <scope>NUCLEOTIDE SEQUENCE [LARGE SCALE GENOMIC DNA]</scope>
</reference>
<protein>
    <submittedName>
        <fullName evidence="1">Uncharacterized protein</fullName>
    </submittedName>
</protein>
<sequence length="45" mass="5481">MSNFQRLLESPFHWAADFAGGFLKHSRGTERRRRERMLRREYLNG</sequence>
<accession>A0A0T7FHP1</accession>